<feature type="region of interest" description="Disordered" evidence="1">
    <location>
        <begin position="50"/>
        <end position="85"/>
    </location>
</feature>
<evidence type="ECO:0000256" key="1">
    <source>
        <dbReference type="SAM" id="MobiDB-lite"/>
    </source>
</evidence>
<dbReference type="EMBL" id="CAMXCM010000003">
    <property type="protein sequence ID" value="CAI3944564.1"/>
    <property type="molecule type" value="Genomic_DNA"/>
</dbReference>
<gene>
    <name evidence="3" type="ORF">R53530_LOCUS1440</name>
</gene>
<feature type="transmembrane region" description="Helical" evidence="2">
    <location>
        <begin position="12"/>
        <end position="34"/>
    </location>
</feature>
<evidence type="ECO:0000313" key="4">
    <source>
        <dbReference type="Proteomes" id="UP001154255"/>
    </source>
</evidence>
<proteinExistence type="predicted"/>
<keyword evidence="2" id="KW-1133">Transmembrane helix</keyword>
<name>A0A9W4TPC0_9PROT</name>
<reference evidence="3" key="1">
    <citation type="submission" date="2022-10" db="EMBL/GenBank/DDBJ databases">
        <authorList>
            <person name="Botero Cardona J."/>
        </authorList>
    </citation>
    <scope>NUCLEOTIDE SEQUENCE</scope>
    <source>
        <strain evidence="3">LMG 31819</strain>
    </source>
</reference>
<organism evidence="3 4">
    <name type="scientific">Commensalibacter communis</name>
    <dbReference type="NCBI Taxonomy" id="2972786"/>
    <lineage>
        <taxon>Bacteria</taxon>
        <taxon>Pseudomonadati</taxon>
        <taxon>Pseudomonadota</taxon>
        <taxon>Alphaproteobacteria</taxon>
        <taxon>Acetobacterales</taxon>
        <taxon>Acetobacteraceae</taxon>
    </lineage>
</organism>
<evidence type="ECO:0000313" key="3">
    <source>
        <dbReference type="EMBL" id="CAI3944564.1"/>
    </source>
</evidence>
<comment type="caution">
    <text evidence="3">The sequence shown here is derived from an EMBL/GenBank/DDBJ whole genome shotgun (WGS) entry which is preliminary data.</text>
</comment>
<protein>
    <submittedName>
        <fullName evidence="3">Uncharacterized protein</fullName>
    </submittedName>
</protein>
<keyword evidence="2" id="KW-0812">Transmembrane</keyword>
<dbReference type="AlphaFoldDB" id="A0A9W4TPC0"/>
<feature type="compositionally biased region" description="Polar residues" evidence="1">
    <location>
        <begin position="58"/>
        <end position="85"/>
    </location>
</feature>
<dbReference type="Proteomes" id="UP001154255">
    <property type="component" value="Unassembled WGS sequence"/>
</dbReference>
<evidence type="ECO:0000256" key="2">
    <source>
        <dbReference type="SAM" id="Phobius"/>
    </source>
</evidence>
<accession>A0A9W4TPC0</accession>
<keyword evidence="2" id="KW-0472">Membrane</keyword>
<sequence length="85" mass="10087">MNFGRVKAFMWITYFNWFIALLSIFIWVGTYIVWQRDKVIPWLDNKFGKDDPMPPTPKQQNNPLNIGENTKINYKTTQASESKKD</sequence>